<dbReference type="GO" id="GO:0004222">
    <property type="term" value="F:metalloendopeptidase activity"/>
    <property type="evidence" value="ECO:0007669"/>
    <property type="project" value="InterPro"/>
</dbReference>
<feature type="transmembrane region" description="Helical" evidence="12">
    <location>
        <begin position="207"/>
        <end position="230"/>
    </location>
</feature>
<dbReference type="GO" id="GO:0005886">
    <property type="term" value="C:plasma membrane"/>
    <property type="evidence" value="ECO:0007669"/>
    <property type="project" value="UniProtKB-SubCell"/>
</dbReference>
<evidence type="ECO:0000256" key="4">
    <source>
        <dbReference type="ARBA" id="ARBA00022692"/>
    </source>
</evidence>
<comment type="similarity">
    <text evidence="11">Belongs to the peptidase M48 family.</text>
</comment>
<gene>
    <name evidence="14" type="ORF">HA333_10535</name>
</gene>
<comment type="caution">
    <text evidence="14">The sequence shown here is derived from an EMBL/GenBank/DDBJ whole genome shotgun (WGS) entry which is preliminary data.</text>
</comment>
<name>A0A832WJZ1_9CREN</name>
<dbReference type="PANTHER" id="PTHR43221">
    <property type="entry name" value="PROTEASE HTPX"/>
    <property type="match status" value="1"/>
</dbReference>
<keyword evidence="6 11" id="KW-0378">Hydrolase</keyword>
<feature type="transmembrane region" description="Helical" evidence="12">
    <location>
        <begin position="41"/>
        <end position="59"/>
    </location>
</feature>
<dbReference type="Gene3D" id="3.30.2010.10">
    <property type="entry name" value="Metalloproteases ('zincins'), catalytic domain"/>
    <property type="match status" value="1"/>
</dbReference>
<dbReference type="PANTHER" id="PTHR43221:SF1">
    <property type="entry name" value="PROTEASE HTPX"/>
    <property type="match status" value="1"/>
</dbReference>
<keyword evidence="3 11" id="KW-0645">Protease</keyword>
<dbReference type="Proteomes" id="UP000651120">
    <property type="component" value="Unassembled WGS sequence"/>
</dbReference>
<evidence type="ECO:0000256" key="2">
    <source>
        <dbReference type="ARBA" id="ARBA00022475"/>
    </source>
</evidence>
<evidence type="ECO:0000256" key="5">
    <source>
        <dbReference type="ARBA" id="ARBA00022723"/>
    </source>
</evidence>
<keyword evidence="7 11" id="KW-0862">Zinc</keyword>
<dbReference type="Pfam" id="PF01435">
    <property type="entry name" value="Peptidase_M48"/>
    <property type="match status" value="1"/>
</dbReference>
<dbReference type="GO" id="GO:0006508">
    <property type="term" value="P:proteolysis"/>
    <property type="evidence" value="ECO:0007669"/>
    <property type="project" value="UniProtKB-KW"/>
</dbReference>
<evidence type="ECO:0000256" key="9">
    <source>
        <dbReference type="ARBA" id="ARBA00023049"/>
    </source>
</evidence>
<dbReference type="GeneID" id="1466128"/>
<evidence type="ECO:0000256" key="1">
    <source>
        <dbReference type="ARBA" id="ARBA00004651"/>
    </source>
</evidence>
<dbReference type="GO" id="GO:0046872">
    <property type="term" value="F:metal ion binding"/>
    <property type="evidence" value="ECO:0007669"/>
    <property type="project" value="UniProtKB-KW"/>
</dbReference>
<protein>
    <submittedName>
        <fullName evidence="14">M48 family metalloprotease</fullName>
    </submittedName>
</protein>
<comment type="cofactor">
    <cofactor evidence="11">
        <name>Zn(2+)</name>
        <dbReference type="ChEBI" id="CHEBI:29105"/>
    </cofactor>
    <text evidence="11">Binds 1 zinc ion per subunit.</text>
</comment>
<keyword evidence="4 12" id="KW-0812">Transmembrane</keyword>
<dbReference type="RefSeq" id="WP_011009461.1">
    <property type="nucleotide sequence ID" value="NZ_DUJP01000034.1"/>
</dbReference>
<evidence type="ECO:0000256" key="3">
    <source>
        <dbReference type="ARBA" id="ARBA00022670"/>
    </source>
</evidence>
<evidence type="ECO:0000256" key="11">
    <source>
        <dbReference type="RuleBase" id="RU003983"/>
    </source>
</evidence>
<feature type="transmembrane region" description="Helical" evidence="12">
    <location>
        <begin position="66"/>
        <end position="84"/>
    </location>
</feature>
<dbReference type="OMA" id="GHIKYRH"/>
<evidence type="ECO:0000256" key="12">
    <source>
        <dbReference type="SAM" id="Phobius"/>
    </source>
</evidence>
<dbReference type="AlphaFoldDB" id="A0A832WJZ1"/>
<organism evidence="14 15">
    <name type="scientific">Pyrobaculum aerophilum</name>
    <dbReference type="NCBI Taxonomy" id="13773"/>
    <lineage>
        <taxon>Archaea</taxon>
        <taxon>Thermoproteota</taxon>
        <taxon>Thermoprotei</taxon>
        <taxon>Thermoproteales</taxon>
        <taxon>Thermoproteaceae</taxon>
        <taxon>Pyrobaculum</taxon>
    </lineage>
</organism>
<accession>A0A832WJZ1</accession>
<keyword evidence="2" id="KW-1003">Cell membrane</keyword>
<dbReference type="EMBL" id="DUJP01000034">
    <property type="protein sequence ID" value="HII47847.1"/>
    <property type="molecule type" value="Genomic_DNA"/>
</dbReference>
<dbReference type="InterPro" id="IPR050083">
    <property type="entry name" value="HtpX_protease"/>
</dbReference>
<keyword evidence="10 12" id="KW-0472">Membrane</keyword>
<keyword evidence="5" id="KW-0479">Metal-binding</keyword>
<sequence>MQGLELIEFLKRRYKKESYKAALVGAYRDGRLVDPPPLQTGLYFLLTPIALSVIPLIAVKDVFIQWALGVAVIIASYLIFYFYLRRKCFVPDAVKVVRTNFGDVEYLRRHKLEILENPGVLPGDYEFYYAPVNVCVAWDKRANAFTLDGPRGPVIYFTTGIFARLSPEELQAVLEHERGHVAFKHTHKLLAFLVAEYSLRLPLVHLLYAKVSIMLLAVHLIGVVLVYAAMLQAFEFEADKYAASKHREKLASALVKLDWNGIVEAALNPLAARLTLLARTHPLTVDRLRKLHAIPN</sequence>
<proteinExistence type="inferred from homology"/>
<evidence type="ECO:0000313" key="14">
    <source>
        <dbReference type="EMBL" id="HII47847.1"/>
    </source>
</evidence>
<evidence type="ECO:0000256" key="7">
    <source>
        <dbReference type="ARBA" id="ARBA00022833"/>
    </source>
</evidence>
<keyword evidence="9 11" id="KW-0482">Metalloprotease</keyword>
<feature type="domain" description="Peptidase M48" evidence="13">
    <location>
        <begin position="134"/>
        <end position="293"/>
    </location>
</feature>
<comment type="subcellular location">
    <subcellularLocation>
        <location evidence="1">Cell membrane</location>
        <topology evidence="1">Multi-pass membrane protein</topology>
    </subcellularLocation>
</comment>
<dbReference type="InterPro" id="IPR001915">
    <property type="entry name" value="Peptidase_M48"/>
</dbReference>
<reference evidence="14" key="1">
    <citation type="journal article" date="2020" name="bioRxiv">
        <title>A rank-normalized archaeal taxonomy based on genome phylogeny resolves widespread incomplete and uneven classifications.</title>
        <authorList>
            <person name="Rinke C."/>
            <person name="Chuvochina M."/>
            <person name="Mussig A.J."/>
            <person name="Chaumeil P.-A."/>
            <person name="Waite D.W."/>
            <person name="Whitman W.B."/>
            <person name="Parks D.H."/>
            <person name="Hugenholtz P."/>
        </authorList>
    </citation>
    <scope>NUCLEOTIDE SEQUENCE</scope>
    <source>
        <strain evidence="14">UBA8839</strain>
    </source>
</reference>
<keyword evidence="8 12" id="KW-1133">Transmembrane helix</keyword>
<evidence type="ECO:0000256" key="8">
    <source>
        <dbReference type="ARBA" id="ARBA00022989"/>
    </source>
</evidence>
<evidence type="ECO:0000256" key="6">
    <source>
        <dbReference type="ARBA" id="ARBA00022801"/>
    </source>
</evidence>
<evidence type="ECO:0000313" key="15">
    <source>
        <dbReference type="Proteomes" id="UP000651120"/>
    </source>
</evidence>
<evidence type="ECO:0000256" key="10">
    <source>
        <dbReference type="ARBA" id="ARBA00023136"/>
    </source>
</evidence>
<evidence type="ECO:0000259" key="13">
    <source>
        <dbReference type="Pfam" id="PF01435"/>
    </source>
</evidence>